<dbReference type="AlphaFoldDB" id="A0AA97I2N7"/>
<keyword evidence="2" id="KW-0732">Signal</keyword>
<keyword evidence="4" id="KW-1185">Reference proteome</keyword>
<name>A0AA97I2N7_9SPHN</name>
<dbReference type="RefSeq" id="WP_317084144.1">
    <property type="nucleotide sequence ID" value="NZ_CP136594.1"/>
</dbReference>
<sequence length="327" mass="34855">MKEVALKVTAILLLLFAHTAHAQEKSAVKEDFAFPSDGSAIILVFRPDISVGRQSTGGVNEPSVEWTETARRLLTNELINADVTKQHQFVFLPEYQGAEGELINDYQNLFQAVTFSVVQHKLFSGNRLPTKKRMSSLDWSLGEGTQQLADLGGGDYALFFYTYDSYGSAGRKAAQAVGMLGCIIGVCVPISAGVHTGYAGLVDLKTGDLVWVNADLEMGGDVRELEGAQKRVAQLLEDFPLPAPGTEGDVTVIDPITGQRVPYDPAVHDSMIGIDPVKGGDSVGSEDATEKLEDATVSDIEEPIATPAPESAAEPAGEIGSDGTNDN</sequence>
<dbReference type="KEGG" id="acoa:RB602_06940"/>
<accession>A0AA97I2N7</accession>
<evidence type="ECO:0000313" key="3">
    <source>
        <dbReference type="EMBL" id="WOE76443.1"/>
    </source>
</evidence>
<evidence type="ECO:0000256" key="1">
    <source>
        <dbReference type="SAM" id="MobiDB-lite"/>
    </source>
</evidence>
<feature type="signal peptide" evidence="2">
    <location>
        <begin position="1"/>
        <end position="22"/>
    </location>
</feature>
<organism evidence="3 4">
    <name type="scientific">Alterisphingorhabdus coralli</name>
    <dbReference type="NCBI Taxonomy" id="3071408"/>
    <lineage>
        <taxon>Bacteria</taxon>
        <taxon>Pseudomonadati</taxon>
        <taxon>Pseudomonadota</taxon>
        <taxon>Alphaproteobacteria</taxon>
        <taxon>Sphingomonadales</taxon>
        <taxon>Sphingomonadaceae</taxon>
        <taxon>Alterisphingorhabdus (ex Yan et al. 2024)</taxon>
    </lineage>
</organism>
<feature type="region of interest" description="Disordered" evidence="1">
    <location>
        <begin position="275"/>
        <end position="327"/>
    </location>
</feature>
<feature type="chain" id="PRO_5041682039" evidence="2">
    <location>
        <begin position="23"/>
        <end position="327"/>
    </location>
</feature>
<gene>
    <name evidence="3" type="ORF">RB602_06940</name>
</gene>
<protein>
    <submittedName>
        <fullName evidence="3">Uncharacterized protein</fullName>
    </submittedName>
</protein>
<evidence type="ECO:0000313" key="4">
    <source>
        <dbReference type="Proteomes" id="UP001302429"/>
    </source>
</evidence>
<dbReference type="EMBL" id="CP136594">
    <property type="protein sequence ID" value="WOE76443.1"/>
    <property type="molecule type" value="Genomic_DNA"/>
</dbReference>
<feature type="compositionally biased region" description="Low complexity" evidence="1">
    <location>
        <begin position="303"/>
        <end position="321"/>
    </location>
</feature>
<dbReference type="Proteomes" id="UP001302429">
    <property type="component" value="Chromosome"/>
</dbReference>
<reference evidence="3 4" key="1">
    <citation type="submission" date="2023-10" db="EMBL/GenBank/DDBJ databases">
        <title>Complete genome sequence of a Sphingomonadaceae bacterium.</title>
        <authorList>
            <person name="Yan C."/>
        </authorList>
    </citation>
    <scope>NUCLEOTIDE SEQUENCE [LARGE SCALE GENOMIC DNA]</scope>
    <source>
        <strain evidence="3 4">SCSIO 66989</strain>
    </source>
</reference>
<proteinExistence type="predicted"/>
<evidence type="ECO:0000256" key="2">
    <source>
        <dbReference type="SAM" id="SignalP"/>
    </source>
</evidence>